<evidence type="ECO:0000256" key="2">
    <source>
        <dbReference type="SAM" id="SignalP"/>
    </source>
</evidence>
<dbReference type="Proteomes" id="UP000821866">
    <property type="component" value="Chromosome 11"/>
</dbReference>
<reference evidence="3" key="1">
    <citation type="journal article" date="2020" name="Cell">
        <title>Large-Scale Comparative Analyses of Tick Genomes Elucidate Their Genetic Diversity and Vector Capacities.</title>
        <authorList>
            <consortium name="Tick Genome and Microbiome Consortium (TIGMIC)"/>
            <person name="Jia N."/>
            <person name="Wang J."/>
            <person name="Shi W."/>
            <person name="Du L."/>
            <person name="Sun Y."/>
            <person name="Zhan W."/>
            <person name="Jiang J.F."/>
            <person name="Wang Q."/>
            <person name="Zhang B."/>
            <person name="Ji P."/>
            <person name="Bell-Sakyi L."/>
            <person name="Cui X.M."/>
            <person name="Yuan T.T."/>
            <person name="Jiang B.G."/>
            <person name="Yang W.F."/>
            <person name="Lam T.T."/>
            <person name="Chang Q.C."/>
            <person name="Ding S.J."/>
            <person name="Wang X.J."/>
            <person name="Zhu J.G."/>
            <person name="Ruan X.D."/>
            <person name="Zhao L."/>
            <person name="Wei J.T."/>
            <person name="Ye R.Z."/>
            <person name="Que T.C."/>
            <person name="Du C.H."/>
            <person name="Zhou Y.H."/>
            <person name="Cheng J.X."/>
            <person name="Dai P.F."/>
            <person name="Guo W.B."/>
            <person name="Han X.H."/>
            <person name="Huang E.J."/>
            <person name="Li L.F."/>
            <person name="Wei W."/>
            <person name="Gao Y.C."/>
            <person name="Liu J.Z."/>
            <person name="Shao H.Z."/>
            <person name="Wang X."/>
            <person name="Wang C.C."/>
            <person name="Yang T.C."/>
            <person name="Huo Q.B."/>
            <person name="Li W."/>
            <person name="Chen H.Y."/>
            <person name="Chen S.E."/>
            <person name="Zhou L.G."/>
            <person name="Ni X.B."/>
            <person name="Tian J.H."/>
            <person name="Sheng Y."/>
            <person name="Liu T."/>
            <person name="Pan Y.S."/>
            <person name="Xia L.Y."/>
            <person name="Li J."/>
            <person name="Zhao F."/>
            <person name="Cao W.C."/>
        </authorList>
    </citation>
    <scope>NUCLEOTIDE SEQUENCE</scope>
    <source>
        <strain evidence="3">Rmic-2018</strain>
    </source>
</reference>
<reference evidence="3" key="2">
    <citation type="submission" date="2021-09" db="EMBL/GenBank/DDBJ databases">
        <authorList>
            <person name="Jia N."/>
            <person name="Wang J."/>
            <person name="Shi W."/>
            <person name="Du L."/>
            <person name="Sun Y."/>
            <person name="Zhan W."/>
            <person name="Jiang J."/>
            <person name="Wang Q."/>
            <person name="Zhang B."/>
            <person name="Ji P."/>
            <person name="Sakyi L.B."/>
            <person name="Cui X."/>
            <person name="Yuan T."/>
            <person name="Jiang B."/>
            <person name="Yang W."/>
            <person name="Lam T.T.-Y."/>
            <person name="Chang Q."/>
            <person name="Ding S."/>
            <person name="Wang X."/>
            <person name="Zhu J."/>
            <person name="Ruan X."/>
            <person name="Zhao L."/>
            <person name="Wei J."/>
            <person name="Que T."/>
            <person name="Du C."/>
            <person name="Cheng J."/>
            <person name="Dai P."/>
            <person name="Han X."/>
            <person name="Huang E."/>
            <person name="Gao Y."/>
            <person name="Liu J."/>
            <person name="Shao H."/>
            <person name="Ye R."/>
            <person name="Li L."/>
            <person name="Wei W."/>
            <person name="Wang X."/>
            <person name="Wang C."/>
            <person name="Huo Q."/>
            <person name="Li W."/>
            <person name="Guo W."/>
            <person name="Chen H."/>
            <person name="Chen S."/>
            <person name="Zhou L."/>
            <person name="Zhou L."/>
            <person name="Ni X."/>
            <person name="Tian J."/>
            <person name="Zhou Y."/>
            <person name="Sheng Y."/>
            <person name="Liu T."/>
            <person name="Pan Y."/>
            <person name="Xia L."/>
            <person name="Li J."/>
            <person name="Zhao F."/>
            <person name="Cao W."/>
        </authorList>
    </citation>
    <scope>NUCLEOTIDE SEQUENCE</scope>
    <source>
        <strain evidence="3">Rmic-2018</strain>
        <tissue evidence="3">Larvae</tissue>
    </source>
</reference>
<evidence type="ECO:0000313" key="4">
    <source>
        <dbReference type="Proteomes" id="UP000821866"/>
    </source>
</evidence>
<feature type="chain" id="PRO_5039943905" evidence="2">
    <location>
        <begin position="37"/>
        <end position="444"/>
    </location>
</feature>
<feature type="transmembrane region" description="Helical" evidence="1">
    <location>
        <begin position="322"/>
        <end position="345"/>
    </location>
</feature>
<dbReference type="AlphaFoldDB" id="A0A9J6EL02"/>
<keyword evidence="1" id="KW-0472">Membrane</keyword>
<keyword evidence="1" id="KW-0812">Transmembrane</keyword>
<protein>
    <submittedName>
        <fullName evidence="3">Uncharacterized protein</fullName>
    </submittedName>
</protein>
<keyword evidence="4" id="KW-1185">Reference proteome</keyword>
<comment type="caution">
    <text evidence="3">The sequence shown here is derived from an EMBL/GenBank/DDBJ whole genome shotgun (WGS) entry which is preliminary data.</text>
</comment>
<evidence type="ECO:0000313" key="3">
    <source>
        <dbReference type="EMBL" id="KAH8035179.1"/>
    </source>
</evidence>
<name>A0A9J6EL02_RHIMP</name>
<gene>
    <name evidence="3" type="ORF">HPB51_004420</name>
</gene>
<sequence>MYPQRQRHFSTSDSNNRLAMMTRAAVFLWLLGASLAASPSSSSSQSSSTNPSSPSFFVHLSCLVVQFNVDQEGRLQRRRVLQPPGLLALGRVPVLRVRGVLAVRHFRFRILRKRIWGVTVAASSCYGSVGGSAGAYEAAASSNTYHSQASPNSNLYYYYYPVSKNSGQQTSSASDAEYQASAAQNYAGVSAPGSGSSGSSSSSGAYDQAASASSSSGYGASADGGHSSSGYEHDSNAAAYNAAAAASYQQQLQAYAAQGGGHYGPSAAQYAHLSQLAQQYGPQLAAAQQYAQYAQPGTGHYGGGGSYPSPSFQGSYDTSKRYYGLGSVIMPLLALAGLGLLIPTVTSLSGKKKRSIEDASRAHLGDYAERLERYFKIYRAAVESEECMNRIVCELGDAVSNVRGKSALLTVMEKFAPGWMNNKIGVFKNAALTVDTTKCSRYKC</sequence>
<dbReference type="EMBL" id="JABSTU010000003">
    <property type="protein sequence ID" value="KAH8035179.1"/>
    <property type="molecule type" value="Genomic_DNA"/>
</dbReference>
<dbReference type="VEuPathDB" id="VectorBase:LOC119181896"/>
<feature type="signal peptide" evidence="2">
    <location>
        <begin position="1"/>
        <end position="36"/>
    </location>
</feature>
<organism evidence="3 4">
    <name type="scientific">Rhipicephalus microplus</name>
    <name type="common">Cattle tick</name>
    <name type="synonym">Boophilus microplus</name>
    <dbReference type="NCBI Taxonomy" id="6941"/>
    <lineage>
        <taxon>Eukaryota</taxon>
        <taxon>Metazoa</taxon>
        <taxon>Ecdysozoa</taxon>
        <taxon>Arthropoda</taxon>
        <taxon>Chelicerata</taxon>
        <taxon>Arachnida</taxon>
        <taxon>Acari</taxon>
        <taxon>Parasitiformes</taxon>
        <taxon>Ixodida</taxon>
        <taxon>Ixodoidea</taxon>
        <taxon>Ixodidae</taxon>
        <taxon>Rhipicephalinae</taxon>
        <taxon>Rhipicephalus</taxon>
        <taxon>Boophilus</taxon>
    </lineage>
</organism>
<evidence type="ECO:0000256" key="1">
    <source>
        <dbReference type="SAM" id="Phobius"/>
    </source>
</evidence>
<accession>A0A9J6EL02</accession>
<keyword evidence="2" id="KW-0732">Signal</keyword>
<proteinExistence type="predicted"/>
<keyword evidence="1" id="KW-1133">Transmembrane helix</keyword>